<keyword evidence="6" id="KW-0904">Protein phosphatase</keyword>
<proteinExistence type="inferred from homology"/>
<dbReference type="InterPro" id="IPR001763">
    <property type="entry name" value="Rhodanese-like_dom"/>
</dbReference>
<dbReference type="GO" id="GO:0051301">
    <property type="term" value="P:cell division"/>
    <property type="evidence" value="ECO:0007669"/>
    <property type="project" value="UniProtKB-KW"/>
</dbReference>
<evidence type="ECO:0000259" key="10">
    <source>
        <dbReference type="PROSITE" id="PS50206"/>
    </source>
</evidence>
<protein>
    <recommendedName>
        <fullName evidence="9">M-phase inducer phosphatase</fullName>
        <ecNumber evidence="2">3.1.3.48</ecNumber>
    </recommendedName>
</protein>
<dbReference type="Proteomes" id="UP000003163">
    <property type="component" value="Unassembled WGS sequence"/>
</dbReference>
<feature type="domain" description="Rhodanese" evidence="10">
    <location>
        <begin position="494"/>
        <end position="593"/>
    </location>
</feature>
<dbReference type="VEuPathDB" id="MicrosporidiaDB:EDEG_03235"/>
<evidence type="ECO:0000256" key="5">
    <source>
        <dbReference type="ARBA" id="ARBA00022801"/>
    </source>
</evidence>
<dbReference type="EC" id="3.1.3.48" evidence="2"/>
<dbReference type="PROSITE" id="PS50206">
    <property type="entry name" value="RHODANESE_3"/>
    <property type="match status" value="1"/>
</dbReference>
<dbReference type="OrthoDB" id="26523at2759"/>
<dbReference type="Gene3D" id="3.40.250.10">
    <property type="entry name" value="Rhodanese-like domain"/>
    <property type="match status" value="1"/>
</dbReference>
<dbReference type="PANTHER" id="PTHR10828">
    <property type="entry name" value="M-PHASE INDUCER PHOSPHATASE DUAL SPECIFICITY PHOSPHATASE CDC25"/>
    <property type="match status" value="1"/>
</dbReference>
<dbReference type="InParanoid" id="J8ZRL0"/>
<dbReference type="PRINTS" id="PR00716">
    <property type="entry name" value="MPIPHPHTASE"/>
</dbReference>
<evidence type="ECO:0000256" key="9">
    <source>
        <dbReference type="ARBA" id="ARBA00067190"/>
    </source>
</evidence>
<dbReference type="STRING" id="1003232.J8ZRL0"/>
<dbReference type="GO" id="GO:0110032">
    <property type="term" value="P:positive regulation of G2/MI transition of meiotic cell cycle"/>
    <property type="evidence" value="ECO:0007669"/>
    <property type="project" value="TreeGrafter"/>
</dbReference>
<reference evidence="12" key="2">
    <citation type="submission" date="2015-07" db="EMBL/GenBank/DDBJ databases">
        <title>Contrasting host-pathogen interactions and genome evolution in two generalist and specialist microsporidian pathogens of mosquitoes.</title>
        <authorList>
            <consortium name="The Broad Institute Genomics Platform"/>
            <consortium name="The Broad Institute Genome Sequencing Center for Infectious Disease"/>
            <person name="Cuomo C.A."/>
            <person name="Sanscrainte N.D."/>
            <person name="Goldberg J.M."/>
            <person name="Heiman D."/>
            <person name="Young S."/>
            <person name="Zeng Q."/>
            <person name="Becnel J.J."/>
            <person name="Birren B.W."/>
        </authorList>
    </citation>
    <scope>NUCLEOTIDE SEQUENCE [LARGE SCALE GENOMIC DNA]</scope>
    <source>
        <strain evidence="12">USNM 41457</strain>
    </source>
</reference>
<comment type="similarity">
    <text evidence="1">Belongs to the MPI phosphatase family.</text>
</comment>
<gene>
    <name evidence="11" type="ORF">EDEG_03235</name>
</gene>
<dbReference type="PANTHER" id="PTHR10828:SF17">
    <property type="entry name" value="PROTEIN-TYROSINE-PHOSPHATASE"/>
    <property type="match status" value="1"/>
</dbReference>
<dbReference type="Pfam" id="PF00581">
    <property type="entry name" value="Rhodanese"/>
    <property type="match status" value="1"/>
</dbReference>
<name>J8ZRL0_EDHAE</name>
<keyword evidence="4" id="KW-0498">Mitosis</keyword>
<evidence type="ECO:0000256" key="8">
    <source>
        <dbReference type="ARBA" id="ARBA00051722"/>
    </source>
</evidence>
<dbReference type="GO" id="GO:0010971">
    <property type="term" value="P:positive regulation of G2/M transition of mitotic cell cycle"/>
    <property type="evidence" value="ECO:0007669"/>
    <property type="project" value="TreeGrafter"/>
</dbReference>
<dbReference type="SUPFAM" id="SSF52821">
    <property type="entry name" value="Rhodanese/Cell cycle control phosphatase"/>
    <property type="match status" value="1"/>
</dbReference>
<evidence type="ECO:0000256" key="7">
    <source>
        <dbReference type="ARBA" id="ARBA00023306"/>
    </source>
</evidence>
<keyword evidence="7" id="KW-0131">Cell cycle</keyword>
<dbReference type="FunFam" id="3.40.250.10:FF:000021">
    <property type="entry name" value="M-phase inducer phosphatase cdc-25.2"/>
    <property type="match status" value="1"/>
</dbReference>
<dbReference type="GO" id="GO:0005634">
    <property type="term" value="C:nucleus"/>
    <property type="evidence" value="ECO:0007669"/>
    <property type="project" value="TreeGrafter"/>
</dbReference>
<evidence type="ECO:0000256" key="1">
    <source>
        <dbReference type="ARBA" id="ARBA00011065"/>
    </source>
</evidence>
<comment type="catalytic activity">
    <reaction evidence="8">
        <text>O-phospho-L-tyrosyl-[protein] + H2O = L-tyrosyl-[protein] + phosphate</text>
        <dbReference type="Rhea" id="RHEA:10684"/>
        <dbReference type="Rhea" id="RHEA-COMP:10136"/>
        <dbReference type="Rhea" id="RHEA-COMP:20101"/>
        <dbReference type="ChEBI" id="CHEBI:15377"/>
        <dbReference type="ChEBI" id="CHEBI:43474"/>
        <dbReference type="ChEBI" id="CHEBI:46858"/>
        <dbReference type="ChEBI" id="CHEBI:61978"/>
        <dbReference type="EC" id="3.1.3.48"/>
    </reaction>
</comment>
<evidence type="ECO:0000256" key="4">
    <source>
        <dbReference type="ARBA" id="ARBA00022776"/>
    </source>
</evidence>
<evidence type="ECO:0000313" key="12">
    <source>
        <dbReference type="Proteomes" id="UP000003163"/>
    </source>
</evidence>
<dbReference type="AlphaFoldDB" id="J8ZRL0"/>
<dbReference type="GO" id="GO:0005737">
    <property type="term" value="C:cytoplasm"/>
    <property type="evidence" value="ECO:0007669"/>
    <property type="project" value="TreeGrafter"/>
</dbReference>
<dbReference type="EMBL" id="AFBI03000077">
    <property type="protein sequence ID" value="EJW02333.1"/>
    <property type="molecule type" value="Genomic_DNA"/>
</dbReference>
<comment type="caution">
    <text evidence="11">The sequence shown here is derived from an EMBL/GenBank/DDBJ whole genome shotgun (WGS) entry which is preliminary data.</text>
</comment>
<keyword evidence="12" id="KW-1185">Reference proteome</keyword>
<evidence type="ECO:0000256" key="6">
    <source>
        <dbReference type="ARBA" id="ARBA00022912"/>
    </source>
</evidence>
<dbReference type="SMART" id="SM00450">
    <property type="entry name" value="RHOD"/>
    <property type="match status" value="1"/>
</dbReference>
<evidence type="ECO:0000256" key="2">
    <source>
        <dbReference type="ARBA" id="ARBA00013064"/>
    </source>
</evidence>
<dbReference type="InterPro" id="IPR036873">
    <property type="entry name" value="Rhodanese-like_dom_sf"/>
</dbReference>
<accession>J8ZRL0</accession>
<keyword evidence="3" id="KW-0132">Cell division</keyword>
<dbReference type="GO" id="GO:0004725">
    <property type="term" value="F:protein tyrosine phosphatase activity"/>
    <property type="evidence" value="ECO:0007669"/>
    <property type="project" value="UniProtKB-EC"/>
</dbReference>
<dbReference type="GO" id="GO:0000086">
    <property type="term" value="P:G2/M transition of mitotic cell cycle"/>
    <property type="evidence" value="ECO:0007669"/>
    <property type="project" value="TreeGrafter"/>
</dbReference>
<sequence>MAKKIKPFKIWNKFEIDPIMHKGYNADASESQNESIALGRAICDYNAKLIFQRNINEKNIVSLEQVEAIKLFLRRIEEYIAKNIDRRKNKTNQHCFISNNKHQSNRLHKKRNHMTFGILKMEAIKKYNNENIHNNRIMLKHKNFNNPICIKKSKDDYVRILLRYNFGTCKTQFLYSLKLKKSGMFDEKIMQTPQSACKNKKTCNDIILSHKNIFQKNTQSPENAKNNYDQNLFYDYCNPLNQTQESLSINFFDFNYGYSKKSNHINFSEKYKKMSKDQPKYPKFQAHCVNAETIQEKSSNKDFLMYSENESSDLSSPIKKISSFSLDSKFKITPLNLNFNPTTKPSNEVRKDVYKKNPESFARVEATINFSSSSIFEDDRFYFSDNRNNKQNYTRDQEKNILTSTSNTFEKIKSGSHWSNTNLFNKSNLKSHSEPTCKKYFQGEFYGSFKYKNDNSGVRHTLPHIGCGKSDSFMRIDCHILHNLLTNNDSKLSYTILDCRYDYEYLGGHIIGALNKSKSSDIIEFYHRQKQTGKTDILIFHCEFSQKRAPYLANLLRTIDRNNNIYPNLDFPEVYILDGGYKGFFNSYRNLCTPVNYVPMTAPSHRTELLRYNKRFKY</sequence>
<evidence type="ECO:0000256" key="3">
    <source>
        <dbReference type="ARBA" id="ARBA00022618"/>
    </source>
</evidence>
<organism evidence="11 12">
    <name type="scientific">Edhazardia aedis (strain USNM 41457)</name>
    <name type="common">Microsporidian parasite</name>
    <dbReference type="NCBI Taxonomy" id="1003232"/>
    <lineage>
        <taxon>Eukaryota</taxon>
        <taxon>Fungi</taxon>
        <taxon>Fungi incertae sedis</taxon>
        <taxon>Microsporidia</taxon>
        <taxon>Edhazardia</taxon>
    </lineage>
</organism>
<dbReference type="HOGENOM" id="CLU_442127_0_0_1"/>
<reference evidence="11 12" key="1">
    <citation type="submission" date="2011-08" db="EMBL/GenBank/DDBJ databases">
        <authorList>
            <person name="Liu Z.J."/>
            <person name="Shi F.L."/>
            <person name="Lu J.Q."/>
            <person name="Li M."/>
            <person name="Wang Z.L."/>
        </authorList>
    </citation>
    <scope>NUCLEOTIDE SEQUENCE [LARGE SCALE GENOMIC DNA]</scope>
    <source>
        <strain evidence="11 12">USNM 41457</strain>
    </source>
</reference>
<evidence type="ECO:0000313" key="11">
    <source>
        <dbReference type="EMBL" id="EJW02333.1"/>
    </source>
</evidence>
<dbReference type="InterPro" id="IPR000751">
    <property type="entry name" value="MPI_Phosphatase"/>
</dbReference>
<keyword evidence="5" id="KW-0378">Hydrolase</keyword>